<dbReference type="EMBL" id="QDGZ01000003">
    <property type="protein sequence ID" value="PVG83134.1"/>
    <property type="molecule type" value="Genomic_DNA"/>
</dbReference>
<name>A0A2T8FBN7_9ACTN</name>
<evidence type="ECO:0008006" key="10">
    <source>
        <dbReference type="Google" id="ProtNLM"/>
    </source>
</evidence>
<dbReference type="OrthoDB" id="3483802at2"/>
<dbReference type="AlphaFoldDB" id="A0A2T8FBN7"/>
<dbReference type="Proteomes" id="UP000246018">
    <property type="component" value="Unassembled WGS sequence"/>
</dbReference>
<dbReference type="InterPro" id="IPR007341">
    <property type="entry name" value="Transgly_assoc"/>
</dbReference>
<comment type="similarity">
    <text evidence="2">Belongs to the UPF0410 family.</text>
</comment>
<evidence type="ECO:0000256" key="1">
    <source>
        <dbReference type="ARBA" id="ARBA00004651"/>
    </source>
</evidence>
<keyword evidence="6 7" id="KW-0472">Membrane</keyword>
<proteinExistence type="inferred from homology"/>
<keyword evidence="4 7" id="KW-0812">Transmembrane</keyword>
<comment type="caution">
    <text evidence="8">The sequence shown here is derived from an EMBL/GenBank/DDBJ whole genome shotgun (WGS) entry which is preliminary data.</text>
</comment>
<dbReference type="PANTHER" id="PTHR33884:SF3">
    <property type="entry name" value="UPF0410 PROTEIN YMGE"/>
    <property type="match status" value="1"/>
</dbReference>
<reference evidence="8 9" key="1">
    <citation type="submission" date="2018-04" db="EMBL/GenBank/DDBJ databases">
        <title>Genome of Nocardioides gansuensis WSJ-1.</title>
        <authorList>
            <person name="Wu S."/>
            <person name="Wang G."/>
        </authorList>
    </citation>
    <scope>NUCLEOTIDE SEQUENCE [LARGE SCALE GENOMIC DNA]</scope>
    <source>
        <strain evidence="8 9">WSJ-1</strain>
    </source>
</reference>
<organism evidence="8 9">
    <name type="scientific">Nocardioides gansuensis</name>
    <dbReference type="NCBI Taxonomy" id="2138300"/>
    <lineage>
        <taxon>Bacteria</taxon>
        <taxon>Bacillati</taxon>
        <taxon>Actinomycetota</taxon>
        <taxon>Actinomycetes</taxon>
        <taxon>Propionibacteriales</taxon>
        <taxon>Nocardioidaceae</taxon>
        <taxon>Nocardioides</taxon>
    </lineage>
</organism>
<keyword evidence="9" id="KW-1185">Reference proteome</keyword>
<gene>
    <name evidence="8" type="ORF">DDE18_07365</name>
</gene>
<protein>
    <recommendedName>
        <fullName evidence="10">GlsB/YeaQ/YmgE family stress response membrane protein</fullName>
    </recommendedName>
</protein>
<dbReference type="PANTHER" id="PTHR33884">
    <property type="entry name" value="UPF0410 PROTEIN YMGE"/>
    <property type="match status" value="1"/>
</dbReference>
<evidence type="ECO:0000256" key="4">
    <source>
        <dbReference type="ARBA" id="ARBA00022692"/>
    </source>
</evidence>
<keyword evidence="3" id="KW-1003">Cell membrane</keyword>
<evidence type="ECO:0000256" key="7">
    <source>
        <dbReference type="SAM" id="Phobius"/>
    </source>
</evidence>
<evidence type="ECO:0000313" key="9">
    <source>
        <dbReference type="Proteomes" id="UP000246018"/>
    </source>
</evidence>
<evidence type="ECO:0000256" key="6">
    <source>
        <dbReference type="ARBA" id="ARBA00023136"/>
    </source>
</evidence>
<accession>A0A2T8FBN7</accession>
<keyword evidence="5 7" id="KW-1133">Transmembrane helix</keyword>
<evidence type="ECO:0000256" key="3">
    <source>
        <dbReference type="ARBA" id="ARBA00022475"/>
    </source>
</evidence>
<dbReference type="GO" id="GO:0005886">
    <property type="term" value="C:plasma membrane"/>
    <property type="evidence" value="ECO:0007669"/>
    <property type="project" value="UniProtKB-SubCell"/>
</dbReference>
<feature type="transmembrane region" description="Helical" evidence="7">
    <location>
        <begin position="6"/>
        <end position="24"/>
    </location>
</feature>
<feature type="transmembrane region" description="Helical" evidence="7">
    <location>
        <begin position="31"/>
        <end position="55"/>
    </location>
</feature>
<comment type="subcellular location">
    <subcellularLocation>
        <location evidence="1">Cell membrane</location>
        <topology evidence="1">Multi-pass membrane protein</topology>
    </subcellularLocation>
</comment>
<evidence type="ECO:0000256" key="5">
    <source>
        <dbReference type="ARBA" id="ARBA00022989"/>
    </source>
</evidence>
<evidence type="ECO:0000313" key="8">
    <source>
        <dbReference type="EMBL" id="PVG83134.1"/>
    </source>
</evidence>
<sequence length="91" mass="9867">MELSDILVAIIGGVIIGFLGKLVAPGDRDNIPVWLTILCGIGGVLLGTFLYSLFFDPTTRGIDWWRHVWQVVVAAILVMIAATVTGRTSRV</sequence>
<feature type="transmembrane region" description="Helical" evidence="7">
    <location>
        <begin position="67"/>
        <end position="86"/>
    </location>
</feature>
<dbReference type="Pfam" id="PF04226">
    <property type="entry name" value="Transgly_assoc"/>
    <property type="match status" value="1"/>
</dbReference>
<dbReference type="RefSeq" id="WP_116571614.1">
    <property type="nucleotide sequence ID" value="NZ_QDGZ01000003.1"/>
</dbReference>
<evidence type="ECO:0000256" key="2">
    <source>
        <dbReference type="ARBA" id="ARBA00011006"/>
    </source>
</evidence>